<dbReference type="Gene3D" id="2.130.10.10">
    <property type="entry name" value="YVTN repeat-like/Quinoprotein amine dehydrogenase"/>
    <property type="match status" value="1"/>
</dbReference>
<feature type="compositionally biased region" description="Polar residues" evidence="8">
    <location>
        <begin position="505"/>
        <end position="515"/>
    </location>
</feature>
<keyword evidence="4" id="KW-0853">WD repeat</keyword>
<evidence type="ECO:0000256" key="2">
    <source>
        <dbReference type="ARBA" id="ARBA00022517"/>
    </source>
</evidence>
<organism evidence="10 11">
    <name type="scientific">Cerrena zonata</name>
    <dbReference type="NCBI Taxonomy" id="2478898"/>
    <lineage>
        <taxon>Eukaryota</taxon>
        <taxon>Fungi</taxon>
        <taxon>Dikarya</taxon>
        <taxon>Basidiomycota</taxon>
        <taxon>Agaricomycotina</taxon>
        <taxon>Agaricomycetes</taxon>
        <taxon>Polyporales</taxon>
        <taxon>Cerrenaceae</taxon>
        <taxon>Cerrena</taxon>
    </lineage>
</organism>
<dbReference type="SUPFAM" id="SSF50978">
    <property type="entry name" value="WD40 repeat-like"/>
    <property type="match status" value="1"/>
</dbReference>
<dbReference type="GO" id="GO:2000234">
    <property type="term" value="P:positive regulation of rRNA processing"/>
    <property type="evidence" value="ECO:0007669"/>
    <property type="project" value="TreeGrafter"/>
</dbReference>
<keyword evidence="11" id="KW-1185">Reference proteome</keyword>
<evidence type="ECO:0000256" key="1">
    <source>
        <dbReference type="ARBA" id="ARBA00004604"/>
    </source>
</evidence>
<dbReference type="InterPro" id="IPR036322">
    <property type="entry name" value="WD40_repeat_dom_sf"/>
</dbReference>
<evidence type="ECO:0000256" key="4">
    <source>
        <dbReference type="ARBA" id="ARBA00022574"/>
    </source>
</evidence>
<dbReference type="InterPro" id="IPR057644">
    <property type="entry name" value="Beta-prop_WDR75_2nd"/>
</dbReference>
<feature type="region of interest" description="Disordered" evidence="8">
    <location>
        <begin position="505"/>
        <end position="573"/>
    </location>
</feature>
<name>A0AAW0GVN2_9APHY</name>
<keyword evidence="5" id="KW-0677">Repeat</keyword>
<comment type="subcellular location">
    <subcellularLocation>
        <location evidence="1">Nucleus</location>
        <location evidence="1">Nucleolus</location>
    </subcellularLocation>
</comment>
<feature type="domain" description="WD repeat-containing protein 75 second beta-propeller" evidence="9">
    <location>
        <begin position="29"/>
        <end position="293"/>
    </location>
</feature>
<comment type="caution">
    <text evidence="10">The sequence shown here is derived from an EMBL/GenBank/DDBJ whole genome shotgun (WGS) entry which is preliminary data.</text>
</comment>
<gene>
    <name evidence="10" type="ORF">QCA50_002489</name>
</gene>
<reference evidence="10 11" key="1">
    <citation type="submission" date="2022-09" db="EMBL/GenBank/DDBJ databases">
        <authorList>
            <person name="Palmer J.M."/>
        </authorList>
    </citation>
    <scope>NUCLEOTIDE SEQUENCE [LARGE SCALE GENOMIC DNA]</scope>
    <source>
        <strain evidence="10 11">DSM 7382</strain>
    </source>
</reference>
<keyword evidence="2" id="KW-0690">Ribosome biogenesis</keyword>
<evidence type="ECO:0000313" key="11">
    <source>
        <dbReference type="Proteomes" id="UP001385951"/>
    </source>
</evidence>
<keyword evidence="6" id="KW-0804">Transcription</keyword>
<evidence type="ECO:0000256" key="8">
    <source>
        <dbReference type="SAM" id="MobiDB-lite"/>
    </source>
</evidence>
<dbReference type="InterPro" id="IPR053826">
    <property type="entry name" value="WDR75"/>
</dbReference>
<keyword evidence="3" id="KW-0698">rRNA processing</keyword>
<dbReference type="AlphaFoldDB" id="A0AAW0GVN2"/>
<dbReference type="PANTHER" id="PTHR44215">
    <property type="entry name" value="WD REPEAT-CONTAINING PROTEIN 75"/>
    <property type="match status" value="1"/>
</dbReference>
<dbReference type="InterPro" id="IPR015943">
    <property type="entry name" value="WD40/YVTN_repeat-like_dom_sf"/>
</dbReference>
<dbReference type="GO" id="GO:0045943">
    <property type="term" value="P:positive regulation of transcription by RNA polymerase I"/>
    <property type="evidence" value="ECO:0007669"/>
    <property type="project" value="InterPro"/>
</dbReference>
<evidence type="ECO:0000256" key="6">
    <source>
        <dbReference type="ARBA" id="ARBA00023163"/>
    </source>
</evidence>
<proteinExistence type="predicted"/>
<keyword evidence="7" id="KW-0539">Nucleus</keyword>
<dbReference type="PANTHER" id="PTHR44215:SF1">
    <property type="entry name" value="WD REPEAT-CONTAINING PROTEIN 75"/>
    <property type="match status" value="1"/>
</dbReference>
<dbReference type="Pfam" id="PF23769">
    <property type="entry name" value="Beta-prop_WDR75_2nd"/>
    <property type="match status" value="1"/>
</dbReference>
<dbReference type="GO" id="GO:0003723">
    <property type="term" value="F:RNA binding"/>
    <property type="evidence" value="ECO:0007669"/>
    <property type="project" value="InterPro"/>
</dbReference>
<accession>A0AAW0GVN2</accession>
<evidence type="ECO:0000256" key="5">
    <source>
        <dbReference type="ARBA" id="ARBA00022737"/>
    </source>
</evidence>
<evidence type="ECO:0000256" key="7">
    <source>
        <dbReference type="ARBA" id="ARBA00023242"/>
    </source>
</evidence>
<evidence type="ECO:0000259" key="9">
    <source>
        <dbReference type="Pfam" id="PF23769"/>
    </source>
</evidence>
<dbReference type="GO" id="GO:0032040">
    <property type="term" value="C:small-subunit processome"/>
    <property type="evidence" value="ECO:0007669"/>
    <property type="project" value="InterPro"/>
</dbReference>
<feature type="compositionally biased region" description="Polar residues" evidence="8">
    <location>
        <begin position="554"/>
        <end position="563"/>
    </location>
</feature>
<sequence>MRISRTLARIKLDPAINHTRPSESSAVPLAIHPQTSNLILPSSHPSSLQTYAPSTSKLLSELEVSPSNRVSRRDDKALEPSRVEHAVISDSEKWLATLDSREGDRNAKGEVYLKIWSWESGTWTLNTRIDRPHGLKKVTSLAFRPQSSAADLQLVTTGEDGYIKLWRIRSAKNKSGHVEDYWVARATLKHRSDIPTHATWSSDGSILAVALGPNVALYDPLTTALIQTLASPECVKVISTAFIGRGSRYLAISGHRDVILWDLVSQSVKWHYRSSQAITRLVANPVQDTFLVFERPAESLPSAVVTRVVMFTSRSAIPTQSRSLPFHLLSVVPCPANWIKLNATSSSAFVAITDSWSVVLLGDDVKLPQEEGSTGRGLKGSAPSAKRTLFQDIFGASAFVGVAPSPPVIEKPAGWKGKEVEKIFDAPAYLMPPLDTLFEPLMEDFLTLRKLEDTTEGEDIHAEEDIEMDAEGDDGPILVGNRLERTVSGGEMAAMVELFMNHAISTSTPPSQPRINGTHRPPPNGTTTHATPSKAHTKTNGVTANPIPSPVPSPQKSTDTPVKTGQKRKKSLG</sequence>
<dbReference type="EMBL" id="JASBNA010000002">
    <property type="protein sequence ID" value="KAK7695299.1"/>
    <property type="molecule type" value="Genomic_DNA"/>
</dbReference>
<evidence type="ECO:0000313" key="10">
    <source>
        <dbReference type="EMBL" id="KAK7695299.1"/>
    </source>
</evidence>
<dbReference type="Proteomes" id="UP001385951">
    <property type="component" value="Unassembled WGS sequence"/>
</dbReference>
<dbReference type="GO" id="GO:0006364">
    <property type="term" value="P:rRNA processing"/>
    <property type="evidence" value="ECO:0007669"/>
    <property type="project" value="UniProtKB-KW"/>
</dbReference>
<protein>
    <recommendedName>
        <fullName evidence="9">WD repeat-containing protein 75 second beta-propeller domain-containing protein</fullName>
    </recommendedName>
</protein>
<evidence type="ECO:0000256" key="3">
    <source>
        <dbReference type="ARBA" id="ARBA00022552"/>
    </source>
</evidence>